<name>A0A1P8KIS6_9BACT</name>
<keyword evidence="6 8" id="KW-0413">Isomerase</keyword>
<gene>
    <name evidence="8" type="primary">dapF</name>
    <name evidence="10" type="ORF">LPB137_00710</name>
</gene>
<dbReference type="EC" id="5.1.1.7" evidence="3 8"/>
<evidence type="ECO:0000256" key="6">
    <source>
        <dbReference type="ARBA" id="ARBA00023235"/>
    </source>
</evidence>
<dbReference type="PANTHER" id="PTHR31689:SF0">
    <property type="entry name" value="DIAMINOPIMELATE EPIMERASE"/>
    <property type="match status" value="1"/>
</dbReference>
<feature type="binding site" evidence="8">
    <location>
        <position position="164"/>
    </location>
    <ligand>
        <name>substrate</name>
    </ligand>
</feature>
<dbReference type="OrthoDB" id="9805408at2"/>
<accession>A0A1P8KIS6</accession>
<evidence type="ECO:0000256" key="1">
    <source>
        <dbReference type="ARBA" id="ARBA00005196"/>
    </source>
</evidence>
<dbReference type="HAMAP" id="MF_00197">
    <property type="entry name" value="DAP_epimerase"/>
    <property type="match status" value="1"/>
</dbReference>
<keyword evidence="4 8" id="KW-0028">Amino-acid biosynthesis</keyword>
<feature type="active site" evidence="9">
    <location>
        <position position="69"/>
    </location>
</feature>
<evidence type="ECO:0000313" key="11">
    <source>
        <dbReference type="Proteomes" id="UP000186074"/>
    </source>
</evidence>
<dbReference type="Gene3D" id="3.10.310.10">
    <property type="entry name" value="Diaminopimelate Epimerase, Chain A, domain 1"/>
    <property type="match status" value="2"/>
</dbReference>
<feature type="site" description="Could be important to modulate the pK values of the two catalytic cysteine residues" evidence="8">
    <location>
        <position position="185"/>
    </location>
</feature>
<evidence type="ECO:0000313" key="10">
    <source>
        <dbReference type="EMBL" id="APW64457.1"/>
    </source>
</evidence>
<evidence type="ECO:0000256" key="2">
    <source>
        <dbReference type="ARBA" id="ARBA00010219"/>
    </source>
</evidence>
<feature type="active site" description="Proton donor" evidence="8">
    <location>
        <position position="69"/>
    </location>
</feature>
<dbReference type="Pfam" id="PF01678">
    <property type="entry name" value="DAP_epimerase"/>
    <property type="match status" value="2"/>
</dbReference>
<evidence type="ECO:0000256" key="4">
    <source>
        <dbReference type="ARBA" id="ARBA00022605"/>
    </source>
</evidence>
<comment type="subcellular location">
    <subcellularLocation>
        <location evidence="8">Cytoplasm</location>
    </subcellularLocation>
</comment>
<dbReference type="NCBIfam" id="TIGR00652">
    <property type="entry name" value="DapF"/>
    <property type="match status" value="1"/>
</dbReference>
<comment type="catalytic activity">
    <reaction evidence="7 8">
        <text>(2S,6S)-2,6-diaminopimelate = meso-2,6-diaminopimelate</text>
        <dbReference type="Rhea" id="RHEA:15393"/>
        <dbReference type="ChEBI" id="CHEBI:57609"/>
        <dbReference type="ChEBI" id="CHEBI:57791"/>
        <dbReference type="EC" id="5.1.1.7"/>
    </reaction>
</comment>
<comment type="function">
    <text evidence="8">Catalyzes the stereoinversion of LL-2,6-diaminopimelate (L,L-DAP) to meso-diaminopimelate (meso-DAP), a precursor of L-lysine and an essential component of the bacterial peptidoglycan.</text>
</comment>
<dbReference type="PROSITE" id="PS01326">
    <property type="entry name" value="DAP_EPIMERASE"/>
    <property type="match status" value="1"/>
</dbReference>
<feature type="binding site" evidence="8">
    <location>
        <begin position="185"/>
        <end position="186"/>
    </location>
    <ligand>
        <name>substrate</name>
    </ligand>
</feature>
<dbReference type="GO" id="GO:0009089">
    <property type="term" value="P:lysine biosynthetic process via diaminopimelate"/>
    <property type="evidence" value="ECO:0007669"/>
    <property type="project" value="UniProtKB-UniRule"/>
</dbReference>
<dbReference type="Proteomes" id="UP000186074">
    <property type="component" value="Chromosome"/>
</dbReference>
<dbReference type="SUPFAM" id="SSF54506">
    <property type="entry name" value="Diaminopimelate epimerase-like"/>
    <property type="match status" value="2"/>
</dbReference>
<feature type="site" description="Could be important to modulate the pK values of the two catalytic cysteine residues" evidence="8">
    <location>
        <position position="138"/>
    </location>
</feature>
<protein>
    <recommendedName>
        <fullName evidence="3 8">Diaminopimelate epimerase</fullName>
        <shortName evidence="8">DAP epimerase</shortName>
        <ecNumber evidence="3 8">5.1.1.7</ecNumber>
    </recommendedName>
    <alternativeName>
        <fullName evidence="8">PLP-independent amino acid racemase</fullName>
    </alternativeName>
</protein>
<feature type="active site" description="Proton acceptor" evidence="8">
    <location>
        <position position="195"/>
    </location>
</feature>
<evidence type="ECO:0000256" key="9">
    <source>
        <dbReference type="PROSITE-ProRule" id="PRU10125"/>
    </source>
</evidence>
<feature type="binding site" evidence="8">
    <location>
        <position position="11"/>
    </location>
    <ligand>
        <name>substrate</name>
    </ligand>
</feature>
<feature type="binding site" evidence="8">
    <location>
        <begin position="196"/>
        <end position="197"/>
    </location>
    <ligand>
        <name>substrate</name>
    </ligand>
</feature>
<comment type="similarity">
    <text evidence="2 8">Belongs to the diaminopimelate epimerase family.</text>
</comment>
<organism evidence="10 11">
    <name type="scientific">Poseidonibacter parvus</name>
    <dbReference type="NCBI Taxonomy" id="1850254"/>
    <lineage>
        <taxon>Bacteria</taxon>
        <taxon>Pseudomonadati</taxon>
        <taxon>Campylobacterota</taxon>
        <taxon>Epsilonproteobacteria</taxon>
        <taxon>Campylobacterales</taxon>
        <taxon>Arcobacteraceae</taxon>
        <taxon>Poseidonibacter</taxon>
    </lineage>
</organism>
<keyword evidence="8" id="KW-0963">Cytoplasm</keyword>
<proteinExistence type="inferred from homology"/>
<comment type="caution">
    <text evidence="8">Lacks conserved residue(s) required for the propagation of feature annotation.</text>
</comment>
<evidence type="ECO:0000256" key="5">
    <source>
        <dbReference type="ARBA" id="ARBA00023154"/>
    </source>
</evidence>
<comment type="subunit">
    <text evidence="8">Homodimer.</text>
</comment>
<evidence type="ECO:0000256" key="8">
    <source>
        <dbReference type="HAMAP-Rule" id="MF_00197"/>
    </source>
</evidence>
<reference evidence="10 11" key="1">
    <citation type="submission" date="2017-01" db="EMBL/GenBank/DDBJ databases">
        <title>Genome sequencing of Arcobacter sp. LPB0137.</title>
        <authorList>
            <person name="Lee G.-W."/>
            <person name="Yi H."/>
        </authorList>
    </citation>
    <scope>NUCLEOTIDE SEQUENCE [LARGE SCALE GENOMIC DNA]</scope>
    <source>
        <strain evidence="10 11">LPB0137</strain>
    </source>
</reference>
<dbReference type="GO" id="GO:0008837">
    <property type="term" value="F:diaminopimelate epimerase activity"/>
    <property type="evidence" value="ECO:0007669"/>
    <property type="project" value="UniProtKB-UniRule"/>
</dbReference>
<keyword evidence="5 8" id="KW-0457">Lysine biosynthesis</keyword>
<dbReference type="EMBL" id="CP019070">
    <property type="protein sequence ID" value="APW64457.1"/>
    <property type="molecule type" value="Genomic_DNA"/>
</dbReference>
<feature type="binding site" evidence="8">
    <location>
        <position position="60"/>
    </location>
    <ligand>
        <name>substrate</name>
    </ligand>
</feature>
<dbReference type="UniPathway" id="UPA00034">
    <property type="reaction ID" value="UER00025"/>
</dbReference>
<dbReference type="InterPro" id="IPR018510">
    <property type="entry name" value="DAP_epimerase_AS"/>
</dbReference>
<comment type="pathway">
    <text evidence="1 8">Amino-acid biosynthesis; L-lysine biosynthesis via DAP pathway; DL-2,6-diaminopimelate from LL-2,6-diaminopimelate: step 1/1.</text>
</comment>
<dbReference type="PANTHER" id="PTHR31689">
    <property type="entry name" value="DIAMINOPIMELATE EPIMERASE, CHLOROPLASTIC"/>
    <property type="match status" value="1"/>
</dbReference>
<dbReference type="RefSeq" id="WP_076083032.1">
    <property type="nucleotide sequence ID" value="NZ_CP019070.1"/>
</dbReference>
<keyword evidence="11" id="KW-1185">Reference proteome</keyword>
<feature type="binding site" evidence="8">
    <location>
        <begin position="70"/>
        <end position="71"/>
    </location>
    <ligand>
        <name>substrate</name>
    </ligand>
</feature>
<sequence>MTYTKYSASGNDFVIFHTFTKKDYSQEAIKLCNRTEGIGADGLIVLVPNENADFEWLFYNSDGSDASMCGNGTRACAHYAYTNDLAPSTMNFLTGAGLIKSIVENSIVETQLTAPIVIKEEFKQEGFTWYLVDTGVPHLVTIVDDLEKYDHDLCAKMRYEHNANVNFAKIEDSKDGKVLKVRTYERGVEGETQACGTGMAACFLRANNLNLVKDKTFVYPKSGEELTLSLIDSTIYFKGAVKKVFTTSF</sequence>
<dbReference type="STRING" id="1850254.LPB137_00710"/>
<dbReference type="KEGG" id="alp:LPB137_00710"/>
<evidence type="ECO:0000256" key="7">
    <source>
        <dbReference type="ARBA" id="ARBA00051712"/>
    </source>
</evidence>
<dbReference type="AlphaFoldDB" id="A0A1P8KIS6"/>
<dbReference type="GO" id="GO:0005829">
    <property type="term" value="C:cytosol"/>
    <property type="evidence" value="ECO:0007669"/>
    <property type="project" value="TreeGrafter"/>
</dbReference>
<dbReference type="InterPro" id="IPR001653">
    <property type="entry name" value="DAP_epimerase_DapF"/>
</dbReference>
<evidence type="ECO:0000256" key="3">
    <source>
        <dbReference type="ARBA" id="ARBA00013080"/>
    </source>
</evidence>